<dbReference type="InterPro" id="IPR046211">
    <property type="entry name" value="DUF6244"/>
</dbReference>
<keyword evidence="1" id="KW-0175">Coiled coil</keyword>
<reference evidence="2 3" key="1">
    <citation type="submission" date="2022-01" db="EMBL/GenBank/DDBJ databases">
        <authorList>
            <person name="Riesco R."/>
            <person name="Trujillo M.E."/>
        </authorList>
    </citation>
    <scope>NUCLEOTIDE SEQUENCE [LARGE SCALE GENOMIC DNA]</scope>
    <source>
        <strain evidence="2 3">NIE79</strain>
    </source>
</reference>
<dbReference type="Pfam" id="PF19757">
    <property type="entry name" value="DUF6244"/>
    <property type="match status" value="1"/>
</dbReference>
<name>A0ABS9N5H9_9ACTN</name>
<keyword evidence="3" id="KW-1185">Reference proteome</keyword>
<organism evidence="2 3">
    <name type="scientific">Micromonospora trifolii</name>
    <dbReference type="NCBI Taxonomy" id="2911208"/>
    <lineage>
        <taxon>Bacteria</taxon>
        <taxon>Bacillati</taxon>
        <taxon>Actinomycetota</taxon>
        <taxon>Actinomycetes</taxon>
        <taxon>Micromonosporales</taxon>
        <taxon>Micromonosporaceae</taxon>
        <taxon>Micromonospora</taxon>
    </lineage>
</organism>
<gene>
    <name evidence="2" type="ORF">NIE79_003652</name>
</gene>
<feature type="coiled-coil region" evidence="1">
    <location>
        <begin position="40"/>
        <end position="74"/>
    </location>
</feature>
<dbReference type="RefSeq" id="WP_238680199.1">
    <property type="nucleotide sequence ID" value="NZ_JAKKFD010000034.1"/>
</dbReference>
<protein>
    <submittedName>
        <fullName evidence="2">DUF6244 family protein</fullName>
    </submittedName>
</protein>
<comment type="caution">
    <text evidence="2">The sequence shown here is derived from an EMBL/GenBank/DDBJ whole genome shotgun (WGS) entry which is preliminary data.</text>
</comment>
<evidence type="ECO:0000256" key="1">
    <source>
        <dbReference type="SAM" id="Coils"/>
    </source>
</evidence>
<sequence>MTREQAAGRAGCADLVRSHVVSAGAVVEVMVDHGEVRVSAAQIIARLAAASQKLDEAKAKTAAAAQDAAEARALVAGALEGVAAGPLVGMIDSYRQALAQASQGGDPAKQHVQETIAKVRALGN</sequence>
<proteinExistence type="predicted"/>
<dbReference type="Proteomes" id="UP001201629">
    <property type="component" value="Unassembled WGS sequence"/>
</dbReference>
<evidence type="ECO:0000313" key="2">
    <source>
        <dbReference type="EMBL" id="MCG5445207.1"/>
    </source>
</evidence>
<evidence type="ECO:0000313" key="3">
    <source>
        <dbReference type="Proteomes" id="UP001201629"/>
    </source>
</evidence>
<dbReference type="EMBL" id="JAKKFD010000034">
    <property type="protein sequence ID" value="MCG5445207.1"/>
    <property type="molecule type" value="Genomic_DNA"/>
</dbReference>
<accession>A0ABS9N5H9</accession>